<accession>A0A140KZC4</accession>
<dbReference type="Proteomes" id="UP000070456">
    <property type="component" value="Unassembled WGS sequence"/>
</dbReference>
<comment type="caution">
    <text evidence="1">The sequence shown here is derived from an EMBL/GenBank/DDBJ whole genome shotgun (WGS) entry which is preliminary data.</text>
</comment>
<evidence type="ECO:0000313" key="2">
    <source>
        <dbReference type="Proteomes" id="UP000070456"/>
    </source>
</evidence>
<dbReference type="EMBL" id="LOEE01000087">
    <property type="protein sequence ID" value="KXG73649.1"/>
    <property type="molecule type" value="Genomic_DNA"/>
</dbReference>
<name>A0A140KZC4_9FIRM</name>
<dbReference type="AlphaFoldDB" id="A0A140KZC4"/>
<protein>
    <submittedName>
        <fullName evidence="1">Uncharacterized protein</fullName>
    </submittedName>
</protein>
<gene>
    <name evidence="1" type="ORF">AN619_30170</name>
</gene>
<sequence length="150" mass="17958">MKVKERYYKMTEQCLKNYYLLETHMQALKEELKEIALEGGIKVVDYAVMKTAPTYKINRAAEDTAMYNIDRENLITKQIELYESKINRIQKTIYALDTVEWKIIISKYLQNKQWYVIAMIFDLYKESVLQKILPCWTYPCRKGWSMLSKS</sequence>
<organism evidence="1 2">
    <name type="scientific">Thermotalea metallivorans</name>
    <dbReference type="NCBI Taxonomy" id="520762"/>
    <lineage>
        <taxon>Bacteria</taxon>
        <taxon>Bacillati</taxon>
        <taxon>Bacillota</taxon>
        <taxon>Clostridia</taxon>
        <taxon>Peptostreptococcales</taxon>
        <taxon>Thermotaleaceae</taxon>
        <taxon>Thermotalea</taxon>
    </lineage>
</organism>
<keyword evidence="2" id="KW-1185">Reference proteome</keyword>
<proteinExistence type="predicted"/>
<reference evidence="1 2" key="1">
    <citation type="submission" date="2015-12" db="EMBL/GenBank/DDBJ databases">
        <title>Draft genome sequence of the thermoanaerobe Thermotalea metallivorans, an isolate from the runoff channel of the Great Artesian Basin, Australia.</title>
        <authorList>
            <person name="Patel B.K."/>
        </authorList>
    </citation>
    <scope>NUCLEOTIDE SEQUENCE [LARGE SCALE GENOMIC DNA]</scope>
    <source>
        <strain evidence="1 2">B2-1</strain>
    </source>
</reference>
<evidence type="ECO:0000313" key="1">
    <source>
        <dbReference type="EMBL" id="KXG73649.1"/>
    </source>
</evidence>